<comment type="pathway">
    <text evidence="1">Protein modification; protein ubiquitination.</text>
</comment>
<evidence type="ECO:0000256" key="4">
    <source>
        <dbReference type="ARBA" id="ARBA00022786"/>
    </source>
</evidence>
<dbReference type="InterPro" id="IPR001810">
    <property type="entry name" value="F-box_dom"/>
</dbReference>
<evidence type="ECO:0000256" key="2">
    <source>
        <dbReference type="ARBA" id="ARBA00022723"/>
    </source>
</evidence>
<accession>A0A8K0EGK3</accession>
<dbReference type="Pfam" id="PF00646">
    <property type="entry name" value="F-box"/>
    <property type="match status" value="1"/>
</dbReference>
<reference evidence="8" key="1">
    <citation type="submission" date="2022-01" db="EMBL/GenBank/DDBJ databases">
        <authorList>
            <person name="Braso-Vives M."/>
        </authorList>
    </citation>
    <scope>NUCLEOTIDE SEQUENCE</scope>
</reference>
<feature type="compositionally biased region" description="Polar residues" evidence="6">
    <location>
        <begin position="435"/>
        <end position="468"/>
    </location>
</feature>
<keyword evidence="3" id="KW-0863">Zinc-finger</keyword>
<keyword evidence="5" id="KW-0862">Zinc</keyword>
<evidence type="ECO:0000313" key="8">
    <source>
        <dbReference type="EMBL" id="CAH1250106.1"/>
    </source>
</evidence>
<evidence type="ECO:0000256" key="1">
    <source>
        <dbReference type="ARBA" id="ARBA00004906"/>
    </source>
</evidence>
<feature type="compositionally biased region" description="Polar residues" evidence="6">
    <location>
        <begin position="806"/>
        <end position="815"/>
    </location>
</feature>
<name>A0A8K0EGK3_BRALA</name>
<keyword evidence="4" id="KW-0833">Ubl conjugation pathway</keyword>
<keyword evidence="2" id="KW-0479">Metal-binding</keyword>
<dbReference type="EMBL" id="OV696703">
    <property type="protein sequence ID" value="CAH1250106.1"/>
    <property type="molecule type" value="Genomic_DNA"/>
</dbReference>
<dbReference type="PANTHER" id="PTHR15493">
    <property type="entry name" value="F-BOX ONLY PROTEIN 5 AND 43"/>
    <property type="match status" value="1"/>
</dbReference>
<dbReference type="InterPro" id="IPR044064">
    <property type="entry name" value="ZF_ZBR"/>
</dbReference>
<proteinExistence type="predicted"/>
<dbReference type="SUPFAM" id="SSF81383">
    <property type="entry name" value="F-box domain"/>
    <property type="match status" value="1"/>
</dbReference>
<dbReference type="Proteomes" id="UP000838412">
    <property type="component" value="Chromosome 18"/>
</dbReference>
<dbReference type="PROSITE" id="PS51872">
    <property type="entry name" value="ZF_ZBR"/>
    <property type="match status" value="1"/>
</dbReference>
<dbReference type="CDD" id="cd22086">
    <property type="entry name" value="F-box_EMI"/>
    <property type="match status" value="1"/>
</dbReference>
<dbReference type="GO" id="GO:0005634">
    <property type="term" value="C:nucleus"/>
    <property type="evidence" value="ECO:0007669"/>
    <property type="project" value="TreeGrafter"/>
</dbReference>
<feature type="region of interest" description="Disordered" evidence="6">
    <location>
        <begin position="598"/>
        <end position="621"/>
    </location>
</feature>
<evidence type="ECO:0000256" key="5">
    <source>
        <dbReference type="ARBA" id="ARBA00022833"/>
    </source>
</evidence>
<organism evidence="8 9">
    <name type="scientific">Branchiostoma lanceolatum</name>
    <name type="common">Common lancelet</name>
    <name type="synonym">Amphioxus lanceolatum</name>
    <dbReference type="NCBI Taxonomy" id="7740"/>
    <lineage>
        <taxon>Eukaryota</taxon>
        <taxon>Metazoa</taxon>
        <taxon>Chordata</taxon>
        <taxon>Cephalochordata</taxon>
        <taxon>Leptocardii</taxon>
        <taxon>Amphioxiformes</taxon>
        <taxon>Branchiostomatidae</taxon>
        <taxon>Branchiostoma</taxon>
    </lineage>
</organism>
<protein>
    <submittedName>
        <fullName evidence="8">FBXO5 protein</fullName>
    </submittedName>
</protein>
<feature type="region of interest" description="Disordered" evidence="6">
    <location>
        <begin position="736"/>
        <end position="827"/>
    </location>
</feature>
<evidence type="ECO:0000256" key="6">
    <source>
        <dbReference type="SAM" id="MobiDB-lite"/>
    </source>
</evidence>
<dbReference type="PANTHER" id="PTHR15493:SF9">
    <property type="entry name" value="GH14043P"/>
    <property type="match status" value="1"/>
</dbReference>
<dbReference type="Gene3D" id="1.20.1280.50">
    <property type="match status" value="1"/>
</dbReference>
<keyword evidence="9" id="KW-1185">Reference proteome</keyword>
<feature type="compositionally biased region" description="Low complexity" evidence="6">
    <location>
        <begin position="598"/>
        <end position="611"/>
    </location>
</feature>
<dbReference type="Gene3D" id="2.20.25.20">
    <property type="match status" value="1"/>
</dbReference>
<dbReference type="AlphaFoldDB" id="A0A8K0EGK3"/>
<dbReference type="InterPro" id="IPR047147">
    <property type="entry name" value="FBX5_43"/>
</dbReference>
<dbReference type="UniPathway" id="UPA00143"/>
<evidence type="ECO:0000259" key="7">
    <source>
        <dbReference type="PROSITE" id="PS51872"/>
    </source>
</evidence>
<feature type="region of interest" description="Disordered" evidence="6">
    <location>
        <begin position="423"/>
        <end position="485"/>
    </location>
</feature>
<dbReference type="GO" id="GO:0045835">
    <property type="term" value="P:negative regulation of meiotic nuclear division"/>
    <property type="evidence" value="ECO:0007669"/>
    <property type="project" value="InterPro"/>
</dbReference>
<dbReference type="CDD" id="cd20348">
    <property type="entry name" value="BRcat_RBR_EMI"/>
    <property type="match status" value="1"/>
</dbReference>
<gene>
    <name evidence="8" type="primary">FBXO5</name>
    <name evidence="8" type="ORF">BLAG_LOCUS10968</name>
</gene>
<evidence type="ECO:0000256" key="3">
    <source>
        <dbReference type="ARBA" id="ARBA00022771"/>
    </source>
</evidence>
<dbReference type="GO" id="GO:0008270">
    <property type="term" value="F:zinc ion binding"/>
    <property type="evidence" value="ECO:0007669"/>
    <property type="project" value="UniProtKB-KW"/>
</dbReference>
<dbReference type="GO" id="GO:0007088">
    <property type="term" value="P:regulation of mitotic nuclear division"/>
    <property type="evidence" value="ECO:0007669"/>
    <property type="project" value="InterPro"/>
</dbReference>
<dbReference type="InterPro" id="IPR036047">
    <property type="entry name" value="F-box-like_dom_sf"/>
</dbReference>
<feature type="region of interest" description="Disordered" evidence="6">
    <location>
        <begin position="1079"/>
        <end position="1109"/>
    </location>
</feature>
<dbReference type="GO" id="GO:0016567">
    <property type="term" value="P:protein ubiquitination"/>
    <property type="evidence" value="ECO:0007669"/>
    <property type="project" value="UniProtKB-UniPathway"/>
</dbReference>
<sequence length="1109" mass="121748">MASAAPGPAKKRSRIPVRVWPRPKDVNSPICRIQRTLEAMNIDCAKDVPVSSQTVARLPDVSSTAGASVWWNTTATISWASGLDTSTPLTFSAINGDHPTTSTFTPVSTPNFTPLHRGNIETPDCTPVLGGLLRRAATQHPINQHSHMNMVTPGLTPVVSNGVAGQCWSTSGKQVKTSTPCWMMEKTSSISSLSSSDLVLPTPPSSIKRPCPYPVLTQDSMEYIQADSCPPPQRKLPRRRLTVVGEESPPPPECVQTPCVDTMAAHDHDLGVSTLGSSTHDNQSCCTLPGLGQDKEIIHRHTALVCATPTPGPEPATCHLPADISNVKNVVLHLPLSMPSDGSMEKSDCSVTQSPASNCHIPNHFQLKGSLVEDQLLGKKHCKSCVQNIGVSSEYRNEDHHHVKRESTSNQEYSYTCHVLSQRAPNVGSPKSADGPQNCNTTSGTGQPNVTSQGQHGETGPLVSTNSPPEKPGRTKEVPEHIKQPFHGRRNMYLARQDNKTHAAIRDSIEDVKAAFLTENGDIPSVQRENGLECGSDSPPPVKVCRLSQPTDATLNVDPGNNSRTVTGRYNIQRNPPLACLRNSETFNVLQNWCMGSSSDDVTTSTSTAKDSPIDSSSESLHGIEKVSFPNFKQLSDARPNLTATFADSALGLSVSSFDTSTDSHLEEAHGVSSIPDTVMTEEEGYIMEETASNTNISGRKVSLTEDTYGNDLQQEQLLTDFKENMKLSKRRVHFKLSPEKHPAPPPSPSNTGHSKTMKHSPKKQSKKSPRKSPRKNSPQKCSSPLKLRFSPVKLRSSPGKRCSPSKLQISTGRSRASPGKRHHPSEVNKVRKSLLGDFGSMKTPATIKRKLFTRDLPRREAWSSHDTAEVVMETEAMNDSGLSLSLFVLNEHQPGSKLGWDYVDIFGELTHVYNMPMIVESILAYLDPSDLSSICCVSKEWNQVCMNDRKAEQCREKYLRQRRRLAPRVGKENLIKWRSRDEGGLTDTNTALATLQLQHVLTPKQATPSMSRHDQFSKLARLLPHKHYLTPCIRCRSPAHVFPKHHRAMCQQDSCKFDYCLHCNCVFHGDVPCPALTPITSPTPMRGKKVRSSPVAGSKGSKRRLRRL</sequence>
<feature type="compositionally biased region" description="Basic residues" evidence="6">
    <location>
        <begin position="756"/>
        <end position="775"/>
    </location>
</feature>
<dbReference type="OrthoDB" id="9984940at2759"/>
<feature type="domain" description="ZBR-type" evidence="7">
    <location>
        <begin position="1029"/>
        <end position="1077"/>
    </location>
</feature>
<feature type="compositionally biased region" description="Basic and acidic residues" evidence="6">
    <location>
        <begin position="471"/>
        <end position="483"/>
    </location>
</feature>
<evidence type="ECO:0000313" key="9">
    <source>
        <dbReference type="Proteomes" id="UP000838412"/>
    </source>
</evidence>